<proteinExistence type="predicted"/>
<sequence>MTNHAIVQSQFGIPQFEDFRSSNGTFREARKIRDELLSILDGYLMDYCVFYFLFEYIINKQILATIFSMCKYILVDTIVVVVVVVLEQTTVLLFFFVTFLKKKKKTNSEKIKYEDYAYFFFKVNHFPELYSIPYSQHQAVYTASNSNSNSNGNSNSNSNSNSNNNNKANLDGSYRHMSNKYDNNKANQTTMTGDH</sequence>
<reference evidence="3 4" key="1">
    <citation type="journal article" date="2013" name="Curr. Biol.">
        <title>The Genome of the Foraminiferan Reticulomyxa filosa.</title>
        <authorList>
            <person name="Glockner G."/>
            <person name="Hulsmann N."/>
            <person name="Schleicher M."/>
            <person name="Noegel A.A."/>
            <person name="Eichinger L."/>
            <person name="Gallinger C."/>
            <person name="Pawlowski J."/>
            <person name="Sierra R."/>
            <person name="Euteneuer U."/>
            <person name="Pillet L."/>
            <person name="Moustafa A."/>
            <person name="Platzer M."/>
            <person name="Groth M."/>
            <person name="Szafranski K."/>
            <person name="Schliwa M."/>
        </authorList>
    </citation>
    <scope>NUCLEOTIDE SEQUENCE [LARGE SCALE GENOMIC DNA]</scope>
</reference>
<feature type="transmembrane region" description="Helical" evidence="2">
    <location>
        <begin position="36"/>
        <end position="58"/>
    </location>
</feature>
<name>X6MEZ1_RETFI</name>
<feature type="region of interest" description="Disordered" evidence="1">
    <location>
        <begin position="143"/>
        <end position="195"/>
    </location>
</feature>
<keyword evidence="4" id="KW-1185">Reference proteome</keyword>
<evidence type="ECO:0000256" key="2">
    <source>
        <dbReference type="SAM" id="Phobius"/>
    </source>
</evidence>
<organism evidence="3 4">
    <name type="scientific">Reticulomyxa filosa</name>
    <dbReference type="NCBI Taxonomy" id="46433"/>
    <lineage>
        <taxon>Eukaryota</taxon>
        <taxon>Sar</taxon>
        <taxon>Rhizaria</taxon>
        <taxon>Retaria</taxon>
        <taxon>Foraminifera</taxon>
        <taxon>Monothalamids</taxon>
        <taxon>Reticulomyxidae</taxon>
        <taxon>Reticulomyxa</taxon>
    </lineage>
</organism>
<keyword evidence="2" id="KW-0472">Membrane</keyword>
<comment type="caution">
    <text evidence="3">The sequence shown here is derived from an EMBL/GenBank/DDBJ whole genome shotgun (WGS) entry which is preliminary data.</text>
</comment>
<evidence type="ECO:0000256" key="1">
    <source>
        <dbReference type="SAM" id="MobiDB-lite"/>
    </source>
</evidence>
<dbReference type="AlphaFoldDB" id="X6MEZ1"/>
<evidence type="ECO:0000313" key="3">
    <source>
        <dbReference type="EMBL" id="ETO12439.1"/>
    </source>
</evidence>
<accession>X6MEZ1</accession>
<feature type="compositionally biased region" description="Low complexity" evidence="1">
    <location>
        <begin position="144"/>
        <end position="166"/>
    </location>
</feature>
<keyword evidence="2" id="KW-1133">Transmembrane helix</keyword>
<protein>
    <submittedName>
        <fullName evidence="3">Uncharacterized protein</fullName>
    </submittedName>
</protein>
<dbReference type="EMBL" id="ASPP01021395">
    <property type="protein sequence ID" value="ETO12439.1"/>
    <property type="molecule type" value="Genomic_DNA"/>
</dbReference>
<keyword evidence="2" id="KW-0812">Transmembrane</keyword>
<dbReference type="Proteomes" id="UP000023152">
    <property type="component" value="Unassembled WGS sequence"/>
</dbReference>
<feature type="non-terminal residue" evidence="3">
    <location>
        <position position="195"/>
    </location>
</feature>
<feature type="transmembrane region" description="Helical" evidence="2">
    <location>
        <begin position="78"/>
        <end position="100"/>
    </location>
</feature>
<feature type="compositionally biased region" description="Polar residues" evidence="1">
    <location>
        <begin position="180"/>
        <end position="195"/>
    </location>
</feature>
<evidence type="ECO:0000313" key="4">
    <source>
        <dbReference type="Proteomes" id="UP000023152"/>
    </source>
</evidence>
<gene>
    <name evidence="3" type="ORF">RFI_24937</name>
</gene>